<reference evidence="2 3" key="1">
    <citation type="journal article" date="2017" name="Curr. Microbiol.">
        <title>Mucilaginibacter ginsenosidivorans sp. nov., Isolated from Soil of Ginseng Field.</title>
        <authorList>
            <person name="Kim M.M."/>
            <person name="Siddiqi M.Z."/>
            <person name="Im W.T."/>
        </authorList>
    </citation>
    <scope>NUCLEOTIDE SEQUENCE [LARGE SCALE GENOMIC DNA]</scope>
    <source>
        <strain evidence="2 3">Gsoil 3017</strain>
    </source>
</reference>
<protein>
    <submittedName>
        <fullName evidence="2">Class I SAM-dependent methyltransferase</fullName>
    </submittedName>
</protein>
<dbReference type="PANTHER" id="PTHR43591">
    <property type="entry name" value="METHYLTRANSFERASE"/>
    <property type="match status" value="1"/>
</dbReference>
<keyword evidence="2" id="KW-0808">Transferase</keyword>
<dbReference type="Proteomes" id="UP000321479">
    <property type="component" value="Chromosome"/>
</dbReference>
<dbReference type="InterPro" id="IPR029063">
    <property type="entry name" value="SAM-dependent_MTases_sf"/>
</dbReference>
<dbReference type="SUPFAM" id="SSF53335">
    <property type="entry name" value="S-adenosyl-L-methionine-dependent methyltransferases"/>
    <property type="match status" value="1"/>
</dbReference>
<dbReference type="AlphaFoldDB" id="A0A5B8UTI6"/>
<dbReference type="GO" id="GO:0032259">
    <property type="term" value="P:methylation"/>
    <property type="evidence" value="ECO:0007669"/>
    <property type="project" value="UniProtKB-KW"/>
</dbReference>
<proteinExistence type="predicted"/>
<feature type="domain" description="Methyltransferase type 11" evidence="1">
    <location>
        <begin position="83"/>
        <end position="176"/>
    </location>
</feature>
<dbReference type="Gene3D" id="3.40.50.150">
    <property type="entry name" value="Vaccinia Virus protein VP39"/>
    <property type="match status" value="1"/>
</dbReference>
<gene>
    <name evidence="2" type="ORF">FRZ54_05330</name>
</gene>
<dbReference type="KEGG" id="mgin:FRZ54_05330"/>
<dbReference type="OrthoDB" id="9804312at2"/>
<evidence type="ECO:0000259" key="1">
    <source>
        <dbReference type="Pfam" id="PF08241"/>
    </source>
</evidence>
<dbReference type="CDD" id="cd02440">
    <property type="entry name" value="AdoMet_MTases"/>
    <property type="match status" value="1"/>
</dbReference>
<dbReference type="EMBL" id="CP042436">
    <property type="protein sequence ID" value="QEC62035.1"/>
    <property type="molecule type" value="Genomic_DNA"/>
</dbReference>
<dbReference type="Pfam" id="PF08241">
    <property type="entry name" value="Methyltransf_11"/>
    <property type="match status" value="1"/>
</dbReference>
<accession>A0A5B8UTI6</accession>
<name>A0A5B8UTI6_9SPHI</name>
<dbReference type="InterPro" id="IPR013216">
    <property type="entry name" value="Methyltransf_11"/>
</dbReference>
<sequence>MKGFEMDAIPFITEPVNTTQVDGLPVYNFGIAHSTNIDAATVESFGLEWKKFNHFTDREINQIASSHYFDIVKAEWTENKRVLDVGCGTGRWTRFVADRALTVDAVDPSDAVNIASKFLADHGNVRLSRATVDKLPFADYSFDFIFSLGVLHHIPDTQLAMDQCVRKLKPGGYFLVYLYYRFDNKGGCSS</sequence>
<evidence type="ECO:0000313" key="2">
    <source>
        <dbReference type="EMBL" id="QEC62035.1"/>
    </source>
</evidence>
<evidence type="ECO:0000313" key="3">
    <source>
        <dbReference type="Proteomes" id="UP000321479"/>
    </source>
</evidence>
<organism evidence="2 3">
    <name type="scientific">Mucilaginibacter ginsenosidivorans</name>
    <dbReference type="NCBI Taxonomy" id="398053"/>
    <lineage>
        <taxon>Bacteria</taxon>
        <taxon>Pseudomonadati</taxon>
        <taxon>Bacteroidota</taxon>
        <taxon>Sphingobacteriia</taxon>
        <taxon>Sphingobacteriales</taxon>
        <taxon>Sphingobacteriaceae</taxon>
        <taxon>Mucilaginibacter</taxon>
    </lineage>
</organism>
<keyword evidence="2" id="KW-0489">Methyltransferase</keyword>
<dbReference type="GO" id="GO:0008757">
    <property type="term" value="F:S-adenosylmethionine-dependent methyltransferase activity"/>
    <property type="evidence" value="ECO:0007669"/>
    <property type="project" value="InterPro"/>
</dbReference>
<keyword evidence="3" id="KW-1185">Reference proteome</keyword>